<comment type="caution">
    <text evidence="2">The sequence shown here is derived from an EMBL/GenBank/DDBJ whole genome shotgun (WGS) entry which is preliminary data.</text>
</comment>
<evidence type="ECO:0000313" key="2">
    <source>
        <dbReference type="EMBL" id="KAF1085411.1"/>
    </source>
</evidence>
<reference evidence="2" key="1">
    <citation type="submission" date="2016-02" db="EMBL/GenBank/DDBJ databases">
        <title>Draft Genome Sequence of Sporotomaculum syntrophicum Strain FB, a Syntrophic Benzoate Degrader.</title>
        <authorList>
            <person name="Nobu M.K."/>
            <person name="Narihiro T."/>
            <person name="Qiu Y.-L."/>
            <person name="Ohashi A."/>
            <person name="Liu W.-T."/>
            <person name="Yuji S."/>
        </authorList>
    </citation>
    <scope>NUCLEOTIDE SEQUENCE</scope>
    <source>
        <strain evidence="2">FB</strain>
    </source>
</reference>
<proteinExistence type="predicted"/>
<keyword evidence="3" id="KW-1185">Reference proteome</keyword>
<dbReference type="Pfam" id="PF11007">
    <property type="entry name" value="CotJA"/>
    <property type="match status" value="1"/>
</dbReference>
<feature type="compositionally biased region" description="Basic and acidic residues" evidence="1">
    <location>
        <begin position="1"/>
        <end position="11"/>
    </location>
</feature>
<dbReference type="Proteomes" id="UP000798488">
    <property type="component" value="Unassembled WGS sequence"/>
</dbReference>
<accession>A0A9D2WR61</accession>
<feature type="compositionally biased region" description="Pro residues" evidence="1">
    <location>
        <begin position="39"/>
        <end position="50"/>
    </location>
</feature>
<gene>
    <name evidence="2" type="ORF">SPSYN_01550</name>
</gene>
<dbReference type="EMBL" id="LSRS01000003">
    <property type="protein sequence ID" value="KAF1085411.1"/>
    <property type="molecule type" value="Genomic_DNA"/>
</dbReference>
<dbReference type="RefSeq" id="WP_243152958.1">
    <property type="nucleotide sequence ID" value="NZ_LSRS01000003.1"/>
</dbReference>
<protein>
    <submittedName>
        <fullName evidence="2">Spore coat associated protein JA (CotJA)</fullName>
    </submittedName>
</protein>
<feature type="region of interest" description="Disordered" evidence="1">
    <location>
        <begin position="1"/>
        <end position="76"/>
    </location>
</feature>
<dbReference type="AlphaFoldDB" id="A0A9D2WR61"/>
<dbReference type="InterPro" id="IPR020256">
    <property type="entry name" value="Spore_coat_CotJA"/>
</dbReference>
<name>A0A9D2WR61_9FIRM</name>
<organism evidence="2 3">
    <name type="scientific">Sporotomaculum syntrophicum</name>
    <dbReference type="NCBI Taxonomy" id="182264"/>
    <lineage>
        <taxon>Bacteria</taxon>
        <taxon>Bacillati</taxon>
        <taxon>Bacillota</taxon>
        <taxon>Clostridia</taxon>
        <taxon>Eubacteriales</taxon>
        <taxon>Desulfallaceae</taxon>
        <taxon>Sporotomaculum</taxon>
    </lineage>
</organism>
<evidence type="ECO:0000313" key="3">
    <source>
        <dbReference type="Proteomes" id="UP000798488"/>
    </source>
</evidence>
<evidence type="ECO:0000256" key="1">
    <source>
        <dbReference type="SAM" id="MobiDB-lite"/>
    </source>
</evidence>
<sequence length="124" mass="13078">MNNKDDKKPVQAKDAAATGLGPVHNKPGAGGPPKYVPFDPVPGDLPPYPSHPGFGPGYPPAHPGHPGGPAYPGYPDQPGFAPSCQGMELARAYICIQSWGNVNSPARALETGTLFPELYRPYPY</sequence>